<dbReference type="Proteomes" id="UP000789396">
    <property type="component" value="Unassembled WGS sequence"/>
</dbReference>
<dbReference type="EMBL" id="CAJVPZ010018232">
    <property type="protein sequence ID" value="CAG8685427.1"/>
    <property type="molecule type" value="Genomic_DNA"/>
</dbReference>
<evidence type="ECO:0000313" key="1">
    <source>
        <dbReference type="EMBL" id="CAG8685427.1"/>
    </source>
</evidence>
<accession>A0A9N9HKS5</accession>
<proteinExistence type="predicted"/>
<keyword evidence="2" id="KW-1185">Reference proteome</keyword>
<organism evidence="1 2">
    <name type="scientific">Racocetra fulgida</name>
    <dbReference type="NCBI Taxonomy" id="60492"/>
    <lineage>
        <taxon>Eukaryota</taxon>
        <taxon>Fungi</taxon>
        <taxon>Fungi incertae sedis</taxon>
        <taxon>Mucoromycota</taxon>
        <taxon>Glomeromycotina</taxon>
        <taxon>Glomeromycetes</taxon>
        <taxon>Diversisporales</taxon>
        <taxon>Gigasporaceae</taxon>
        <taxon>Racocetra</taxon>
    </lineage>
</organism>
<feature type="non-terminal residue" evidence="1">
    <location>
        <position position="1"/>
    </location>
</feature>
<protein>
    <submittedName>
        <fullName evidence="1">12714_t:CDS:1</fullName>
    </submittedName>
</protein>
<gene>
    <name evidence="1" type="ORF">RFULGI_LOCUS9793</name>
</gene>
<reference evidence="1" key="1">
    <citation type="submission" date="2021-06" db="EMBL/GenBank/DDBJ databases">
        <authorList>
            <person name="Kallberg Y."/>
            <person name="Tangrot J."/>
            <person name="Rosling A."/>
        </authorList>
    </citation>
    <scope>NUCLEOTIDE SEQUENCE</scope>
    <source>
        <strain evidence="1">IN212</strain>
    </source>
</reference>
<name>A0A9N9HKS5_9GLOM</name>
<comment type="caution">
    <text evidence="1">The sequence shown here is derived from an EMBL/GenBank/DDBJ whole genome shotgun (WGS) entry which is preliminary data.</text>
</comment>
<dbReference type="AlphaFoldDB" id="A0A9N9HKS5"/>
<evidence type="ECO:0000313" key="2">
    <source>
        <dbReference type="Proteomes" id="UP000789396"/>
    </source>
</evidence>
<dbReference type="OrthoDB" id="2443928at2759"/>
<sequence length="66" mass="7558">RQNNVTANMNRTNRKMINDLKKKAFSLEQEYLFLSLEIDSLKRENSILRSLQQALSSPTGTSSVLD</sequence>